<name>A0AA39XMV2_9PEZI</name>
<feature type="non-terminal residue" evidence="2">
    <location>
        <position position="164"/>
    </location>
</feature>
<dbReference type="Proteomes" id="UP001174934">
    <property type="component" value="Unassembled WGS sequence"/>
</dbReference>
<dbReference type="EMBL" id="JAULSR010000001">
    <property type="protein sequence ID" value="KAK0636959.1"/>
    <property type="molecule type" value="Genomic_DNA"/>
</dbReference>
<feature type="region of interest" description="Disordered" evidence="1">
    <location>
        <begin position="1"/>
        <end position="38"/>
    </location>
</feature>
<accession>A0AA39XMV2</accession>
<feature type="compositionally biased region" description="Basic and acidic residues" evidence="1">
    <location>
        <begin position="22"/>
        <end position="34"/>
    </location>
</feature>
<keyword evidence="3" id="KW-1185">Reference proteome</keyword>
<evidence type="ECO:0000313" key="2">
    <source>
        <dbReference type="EMBL" id="KAK0636959.1"/>
    </source>
</evidence>
<evidence type="ECO:0000313" key="3">
    <source>
        <dbReference type="Proteomes" id="UP001174934"/>
    </source>
</evidence>
<proteinExistence type="predicted"/>
<evidence type="ECO:0000256" key="1">
    <source>
        <dbReference type="SAM" id="MobiDB-lite"/>
    </source>
</evidence>
<gene>
    <name evidence="2" type="ORF">B0T17DRAFT_459789</name>
</gene>
<reference evidence="2" key="1">
    <citation type="submission" date="2023-06" db="EMBL/GenBank/DDBJ databases">
        <title>Genome-scale phylogeny and comparative genomics of the fungal order Sordariales.</title>
        <authorList>
            <consortium name="Lawrence Berkeley National Laboratory"/>
            <person name="Hensen N."/>
            <person name="Bonometti L."/>
            <person name="Westerberg I."/>
            <person name="Brannstrom I.O."/>
            <person name="Guillou S."/>
            <person name="Cros-Aarteil S."/>
            <person name="Calhoun S."/>
            <person name="Haridas S."/>
            <person name="Kuo A."/>
            <person name="Mondo S."/>
            <person name="Pangilinan J."/>
            <person name="Riley R."/>
            <person name="LaButti K."/>
            <person name="Andreopoulos B."/>
            <person name="Lipzen A."/>
            <person name="Chen C."/>
            <person name="Yanf M."/>
            <person name="Daum C."/>
            <person name="Ng V."/>
            <person name="Clum A."/>
            <person name="Steindorff A."/>
            <person name="Ohm R."/>
            <person name="Martin F."/>
            <person name="Silar P."/>
            <person name="Natvig D."/>
            <person name="Lalanne C."/>
            <person name="Gautier V."/>
            <person name="Ament-velasquez S.L."/>
            <person name="Kruys A."/>
            <person name="Hutchinson M.I."/>
            <person name="Powell A.J."/>
            <person name="Barry K."/>
            <person name="Miller A.N."/>
            <person name="Grigoriev I.V."/>
            <person name="Debuchy R."/>
            <person name="Gladieux P."/>
            <person name="Thoren M.H."/>
            <person name="Johannesson H."/>
        </authorList>
    </citation>
    <scope>NUCLEOTIDE SEQUENCE</scope>
    <source>
        <strain evidence="2">SMH3391-2</strain>
    </source>
</reference>
<feature type="non-terminal residue" evidence="2">
    <location>
        <position position="1"/>
    </location>
</feature>
<organism evidence="2 3">
    <name type="scientific">Bombardia bombarda</name>
    <dbReference type="NCBI Taxonomy" id="252184"/>
    <lineage>
        <taxon>Eukaryota</taxon>
        <taxon>Fungi</taxon>
        <taxon>Dikarya</taxon>
        <taxon>Ascomycota</taxon>
        <taxon>Pezizomycotina</taxon>
        <taxon>Sordariomycetes</taxon>
        <taxon>Sordariomycetidae</taxon>
        <taxon>Sordariales</taxon>
        <taxon>Lasiosphaeriaceae</taxon>
        <taxon>Bombardia</taxon>
    </lineage>
</organism>
<comment type="caution">
    <text evidence="2">The sequence shown here is derived from an EMBL/GenBank/DDBJ whole genome shotgun (WGS) entry which is preliminary data.</text>
</comment>
<dbReference type="AlphaFoldDB" id="A0AA39XMV2"/>
<protein>
    <submittedName>
        <fullName evidence="2">Uncharacterized protein</fullName>
    </submittedName>
</protein>
<sequence>CRSPCGHCGAPSRRDQQKRKSKPDDRRPGYHGEPHIAPQCTVAPRNRCKCVPFPTYHTADRCHIPCRRNCGNSERPGSPRHHNAMLCSSRCCMCGLRGHSGKNCRNRKCRCGSAHLGQDCTWNPTCRVPGCDRFLCGLHCRDCGTSERPFNLWRCGRCLGHDGP</sequence>